<organism evidence="3 4">
    <name type="scientific">Nephila pilipes</name>
    <name type="common">Giant wood spider</name>
    <name type="synonym">Nephila maculata</name>
    <dbReference type="NCBI Taxonomy" id="299642"/>
    <lineage>
        <taxon>Eukaryota</taxon>
        <taxon>Metazoa</taxon>
        <taxon>Ecdysozoa</taxon>
        <taxon>Arthropoda</taxon>
        <taxon>Chelicerata</taxon>
        <taxon>Arachnida</taxon>
        <taxon>Araneae</taxon>
        <taxon>Araneomorphae</taxon>
        <taxon>Entelegynae</taxon>
        <taxon>Araneoidea</taxon>
        <taxon>Nephilidae</taxon>
        <taxon>Nephila</taxon>
    </lineage>
</organism>
<sequence length="416" mass="47273">MSDDDEHDVVYIDCDASTMTGLHQPTVRRNRGTDAFEFKYANSPSEKAMESNMIKFLFGHEIGNKSTLVFNSGMLTWNTRRINTKRFLITAHPEIQISECELIRNGIDSRSIVGMWSGAQYDAIIYRLELNLCPRSSATENDEGQSFIKNYELLGPFYSRYDVRDIREAAFRDRKYVLYIGNNNKPENERRNSAMLCHLSSSGRSTGMQYLTSRELFCCNGSQNGHTFATGADVGVFIYHSDELSLYNQNINQVNSVEFDRNGNVLYCGIAQPVLAIYDLRDYPRNYYYMKINGLNPMGIIDSQLLSNEHAMLISGSDGKLSQIDLRKGEIVLSYPGHAGSGEKSPFTFSESADLVCATGIDKLTHLWSLRTGEQLCTIEPRNKVKKVHSCLKYNDRQWSAILFQQNKMYVAELDL</sequence>
<dbReference type="SUPFAM" id="SSF50978">
    <property type="entry name" value="WD40 repeat-like"/>
    <property type="match status" value="1"/>
</dbReference>
<name>A0A8X6Q8E5_NEPPI</name>
<keyword evidence="2" id="KW-0677">Repeat</keyword>
<proteinExistence type="predicted"/>
<evidence type="ECO:0000313" key="4">
    <source>
        <dbReference type="Proteomes" id="UP000887013"/>
    </source>
</evidence>
<evidence type="ECO:0000256" key="2">
    <source>
        <dbReference type="ARBA" id="ARBA00022737"/>
    </source>
</evidence>
<accession>A0A8X6Q8E5</accession>
<dbReference type="InterPro" id="IPR015943">
    <property type="entry name" value="WD40/YVTN_repeat-like_dom_sf"/>
</dbReference>
<dbReference type="EMBL" id="BMAW01027963">
    <property type="protein sequence ID" value="GFU04842.1"/>
    <property type="molecule type" value="Genomic_DNA"/>
</dbReference>
<dbReference type="PANTHER" id="PTHR44472:SF1">
    <property type="entry name" value="DDB1 AND CUL4 ASSOCIATED FACTOR 4"/>
    <property type="match status" value="1"/>
</dbReference>
<protein>
    <submittedName>
        <fullName evidence="3">Uncharacterized protein</fullName>
    </submittedName>
</protein>
<evidence type="ECO:0000313" key="3">
    <source>
        <dbReference type="EMBL" id="GFU04842.1"/>
    </source>
</evidence>
<dbReference type="PANTHER" id="PTHR44472">
    <property type="entry name" value="DDB1- AND CUL4-ASSOCIATED FACTOR 4-RELATED"/>
    <property type="match status" value="1"/>
</dbReference>
<keyword evidence="1" id="KW-0853">WD repeat</keyword>
<gene>
    <name evidence="3" type="primary">NCL1_56151</name>
    <name evidence="3" type="ORF">NPIL_8431</name>
</gene>
<reference evidence="3" key="1">
    <citation type="submission" date="2020-08" db="EMBL/GenBank/DDBJ databases">
        <title>Multicomponent nature underlies the extraordinary mechanical properties of spider dragline silk.</title>
        <authorList>
            <person name="Kono N."/>
            <person name="Nakamura H."/>
            <person name="Mori M."/>
            <person name="Yoshida Y."/>
            <person name="Ohtoshi R."/>
            <person name="Malay A.D."/>
            <person name="Moran D.A.P."/>
            <person name="Tomita M."/>
            <person name="Numata K."/>
            <person name="Arakawa K."/>
        </authorList>
    </citation>
    <scope>NUCLEOTIDE SEQUENCE</scope>
</reference>
<dbReference type="GO" id="GO:0080008">
    <property type="term" value="C:Cul4-RING E3 ubiquitin ligase complex"/>
    <property type="evidence" value="ECO:0007669"/>
    <property type="project" value="TreeGrafter"/>
</dbReference>
<keyword evidence="4" id="KW-1185">Reference proteome</keyword>
<evidence type="ECO:0000256" key="1">
    <source>
        <dbReference type="ARBA" id="ARBA00022574"/>
    </source>
</evidence>
<dbReference type="OrthoDB" id="128867at2759"/>
<dbReference type="Gene3D" id="2.130.10.10">
    <property type="entry name" value="YVTN repeat-like/Quinoprotein amine dehydrogenase"/>
    <property type="match status" value="1"/>
</dbReference>
<dbReference type="Proteomes" id="UP000887013">
    <property type="component" value="Unassembled WGS sequence"/>
</dbReference>
<dbReference type="InterPro" id="IPR052254">
    <property type="entry name" value="CUL4-DDB1_E3_ligase_receptor"/>
</dbReference>
<comment type="caution">
    <text evidence="3">The sequence shown here is derived from an EMBL/GenBank/DDBJ whole genome shotgun (WGS) entry which is preliminary data.</text>
</comment>
<dbReference type="AlphaFoldDB" id="A0A8X6Q8E5"/>
<dbReference type="InterPro" id="IPR036322">
    <property type="entry name" value="WD40_repeat_dom_sf"/>
</dbReference>